<reference evidence="2 3" key="1">
    <citation type="submission" date="2020-02" db="EMBL/GenBank/DDBJ databases">
        <title>Draft genome sequence of Haematococcus lacustris strain NIES-144.</title>
        <authorList>
            <person name="Morimoto D."/>
            <person name="Nakagawa S."/>
            <person name="Yoshida T."/>
            <person name="Sawayama S."/>
        </authorList>
    </citation>
    <scope>NUCLEOTIDE SEQUENCE [LARGE SCALE GENOMIC DNA]</scope>
    <source>
        <strain evidence="2 3">NIES-144</strain>
    </source>
</reference>
<feature type="region of interest" description="Disordered" evidence="1">
    <location>
        <begin position="1"/>
        <end position="66"/>
    </location>
</feature>
<evidence type="ECO:0000256" key="1">
    <source>
        <dbReference type="SAM" id="MobiDB-lite"/>
    </source>
</evidence>
<gene>
    <name evidence="2" type="ORF">HaLaN_21451</name>
</gene>
<sequence length="66" mass="6518">GTGSTAAGGDAGQLAKRQQGKTSSPSVYLDHSLGSAAVVGGESGSDWAQPGAPSPTKTTTRHRPLL</sequence>
<protein>
    <submittedName>
        <fullName evidence="2">Uncharacterized protein</fullName>
    </submittedName>
</protein>
<feature type="non-terminal residue" evidence="2">
    <location>
        <position position="1"/>
    </location>
</feature>
<dbReference type="EMBL" id="BLLF01002360">
    <property type="protein sequence ID" value="GFH23780.1"/>
    <property type="molecule type" value="Genomic_DNA"/>
</dbReference>
<name>A0A699ZRL4_HAELA</name>
<dbReference type="Proteomes" id="UP000485058">
    <property type="component" value="Unassembled WGS sequence"/>
</dbReference>
<organism evidence="2 3">
    <name type="scientific">Haematococcus lacustris</name>
    <name type="common">Green alga</name>
    <name type="synonym">Haematococcus pluvialis</name>
    <dbReference type="NCBI Taxonomy" id="44745"/>
    <lineage>
        <taxon>Eukaryota</taxon>
        <taxon>Viridiplantae</taxon>
        <taxon>Chlorophyta</taxon>
        <taxon>core chlorophytes</taxon>
        <taxon>Chlorophyceae</taxon>
        <taxon>CS clade</taxon>
        <taxon>Chlamydomonadales</taxon>
        <taxon>Haematococcaceae</taxon>
        <taxon>Haematococcus</taxon>
    </lineage>
</organism>
<keyword evidence="3" id="KW-1185">Reference proteome</keyword>
<dbReference type="AlphaFoldDB" id="A0A699ZRL4"/>
<proteinExistence type="predicted"/>
<evidence type="ECO:0000313" key="2">
    <source>
        <dbReference type="EMBL" id="GFH23780.1"/>
    </source>
</evidence>
<feature type="non-terminal residue" evidence="2">
    <location>
        <position position="66"/>
    </location>
</feature>
<comment type="caution">
    <text evidence="2">The sequence shown here is derived from an EMBL/GenBank/DDBJ whole genome shotgun (WGS) entry which is preliminary data.</text>
</comment>
<accession>A0A699ZRL4</accession>
<evidence type="ECO:0000313" key="3">
    <source>
        <dbReference type="Proteomes" id="UP000485058"/>
    </source>
</evidence>